<evidence type="ECO:0000313" key="3">
    <source>
        <dbReference type="Proteomes" id="UP000016932"/>
    </source>
</evidence>
<feature type="domain" description="Ecp2 effector protein-like" evidence="1">
    <location>
        <begin position="10"/>
        <end position="101"/>
    </location>
</feature>
<keyword evidence="3" id="KW-1185">Reference proteome</keyword>
<dbReference type="Pfam" id="PF14856">
    <property type="entry name" value="Hce2"/>
    <property type="match status" value="1"/>
</dbReference>
<dbReference type="STRING" id="383855.M2YUL9"/>
<feature type="non-terminal residue" evidence="2">
    <location>
        <position position="134"/>
    </location>
</feature>
<dbReference type="HOGENOM" id="CLU_1901274_0_0_1"/>
<accession>M2YUL9</accession>
<dbReference type="RefSeq" id="XP_007927893.1">
    <property type="nucleotide sequence ID" value="XM_007929702.1"/>
</dbReference>
<organism evidence="2 3">
    <name type="scientific">Pseudocercospora fijiensis (strain CIRAD86)</name>
    <name type="common">Black leaf streak disease fungus</name>
    <name type="synonym">Mycosphaerella fijiensis</name>
    <dbReference type="NCBI Taxonomy" id="383855"/>
    <lineage>
        <taxon>Eukaryota</taxon>
        <taxon>Fungi</taxon>
        <taxon>Dikarya</taxon>
        <taxon>Ascomycota</taxon>
        <taxon>Pezizomycotina</taxon>
        <taxon>Dothideomycetes</taxon>
        <taxon>Dothideomycetidae</taxon>
        <taxon>Mycosphaerellales</taxon>
        <taxon>Mycosphaerellaceae</taxon>
        <taxon>Pseudocercospora</taxon>
    </lineage>
</organism>
<dbReference type="eggNOG" id="ENOG502RM8Q">
    <property type="taxonomic scope" value="Eukaryota"/>
</dbReference>
<sequence>NAGNAAGCNDCGISTFVALSTDPSQNALVTDCQQMIANIQGDQEWTVNANNRVIVSYGSCFFNAVAPNGGQANIGNGDVIDLVNDSIEMFAKNGYVSVKGGYSQTVTSAGTMPCDNAEVAGAQQVQIDWTLTST</sequence>
<protein>
    <recommendedName>
        <fullName evidence="1">Ecp2 effector protein-like domain-containing protein</fullName>
    </recommendedName>
</protein>
<dbReference type="GeneID" id="19338404"/>
<dbReference type="EMBL" id="KB446560">
    <property type="protein sequence ID" value="EME81435.1"/>
    <property type="molecule type" value="Genomic_DNA"/>
</dbReference>
<evidence type="ECO:0000313" key="2">
    <source>
        <dbReference type="EMBL" id="EME81435.1"/>
    </source>
</evidence>
<name>M2YUL9_PSEFD</name>
<evidence type="ECO:0000259" key="1">
    <source>
        <dbReference type="Pfam" id="PF14856"/>
    </source>
</evidence>
<dbReference type="AlphaFoldDB" id="M2YUL9"/>
<proteinExistence type="predicted"/>
<dbReference type="VEuPathDB" id="FungiDB:MYCFIDRAFT_23545"/>
<dbReference type="KEGG" id="pfj:MYCFIDRAFT_23545"/>
<dbReference type="OrthoDB" id="3648775at2759"/>
<reference evidence="2 3" key="1">
    <citation type="journal article" date="2012" name="PLoS Pathog.">
        <title>Diverse lifestyles and strategies of plant pathogenesis encoded in the genomes of eighteen Dothideomycetes fungi.</title>
        <authorList>
            <person name="Ohm R.A."/>
            <person name="Feau N."/>
            <person name="Henrissat B."/>
            <person name="Schoch C.L."/>
            <person name="Horwitz B.A."/>
            <person name="Barry K.W."/>
            <person name="Condon B.J."/>
            <person name="Copeland A.C."/>
            <person name="Dhillon B."/>
            <person name="Glaser F."/>
            <person name="Hesse C.N."/>
            <person name="Kosti I."/>
            <person name="LaButti K."/>
            <person name="Lindquist E.A."/>
            <person name="Lucas S."/>
            <person name="Salamov A.A."/>
            <person name="Bradshaw R.E."/>
            <person name="Ciuffetti L."/>
            <person name="Hamelin R.C."/>
            <person name="Kema G.H.J."/>
            <person name="Lawrence C."/>
            <person name="Scott J.A."/>
            <person name="Spatafora J.W."/>
            <person name="Turgeon B.G."/>
            <person name="de Wit P.J.G.M."/>
            <person name="Zhong S."/>
            <person name="Goodwin S.B."/>
            <person name="Grigoriev I.V."/>
        </authorList>
    </citation>
    <scope>NUCLEOTIDE SEQUENCE [LARGE SCALE GENOMIC DNA]</scope>
    <source>
        <strain evidence="2 3">CIRAD86</strain>
    </source>
</reference>
<feature type="non-terminal residue" evidence="2">
    <location>
        <position position="1"/>
    </location>
</feature>
<dbReference type="Proteomes" id="UP000016932">
    <property type="component" value="Unassembled WGS sequence"/>
</dbReference>
<gene>
    <name evidence="2" type="ORF">MYCFIDRAFT_23545</name>
</gene>
<dbReference type="InterPro" id="IPR029226">
    <property type="entry name" value="Ecp2-like"/>
</dbReference>